<organism evidence="2 3">
    <name type="scientific">Cystoisospora suis</name>
    <dbReference type="NCBI Taxonomy" id="483139"/>
    <lineage>
        <taxon>Eukaryota</taxon>
        <taxon>Sar</taxon>
        <taxon>Alveolata</taxon>
        <taxon>Apicomplexa</taxon>
        <taxon>Conoidasida</taxon>
        <taxon>Coccidia</taxon>
        <taxon>Eucoccidiorida</taxon>
        <taxon>Eimeriorina</taxon>
        <taxon>Sarcocystidae</taxon>
        <taxon>Cystoisospora</taxon>
    </lineage>
</organism>
<accession>A0A2C6KZV9</accession>
<proteinExistence type="predicted"/>
<feature type="domain" description="CRAL-TRIO" evidence="1">
    <location>
        <begin position="40"/>
        <end position="183"/>
    </location>
</feature>
<evidence type="ECO:0000313" key="3">
    <source>
        <dbReference type="Proteomes" id="UP000221165"/>
    </source>
</evidence>
<sequence>MYTAEAFLLQLLTWRSHGFINRLEARHVVHQELSNCWGCVYGLDRLSRPCLVIKLKNLKISFSSSSSSLDWVLALIYLVEEALKNMDRDVEQLTALIDAKDFSLSQIHIQELFMIKSLLQTYYPERLGLVLVISPNLQAKLLWRTLQSHLPESTRSKVFFVPETSPEKSRKFFLTFFEESRLPRWCIQRYFSPSPSSSSLVS</sequence>
<dbReference type="AlphaFoldDB" id="A0A2C6KZV9"/>
<dbReference type="InterPro" id="IPR001251">
    <property type="entry name" value="CRAL-TRIO_dom"/>
</dbReference>
<reference evidence="2 3" key="1">
    <citation type="journal article" date="2017" name="Int. J. Parasitol.">
        <title>The genome of the protozoan parasite Cystoisospora suis and a reverse vaccinology approach to identify vaccine candidates.</title>
        <authorList>
            <person name="Palmieri N."/>
            <person name="Shrestha A."/>
            <person name="Ruttkowski B."/>
            <person name="Beck T."/>
            <person name="Vogl C."/>
            <person name="Tomley F."/>
            <person name="Blake D.P."/>
            <person name="Joachim A."/>
        </authorList>
    </citation>
    <scope>NUCLEOTIDE SEQUENCE [LARGE SCALE GENOMIC DNA]</scope>
    <source>
        <strain evidence="2 3">Wien I</strain>
    </source>
</reference>
<protein>
    <submittedName>
        <fullName evidence="2">Cral trio domain protein</fullName>
    </submittedName>
</protein>
<dbReference type="PROSITE" id="PS50191">
    <property type="entry name" value="CRAL_TRIO"/>
    <property type="match status" value="1"/>
</dbReference>
<keyword evidence="3" id="KW-1185">Reference proteome</keyword>
<gene>
    <name evidence="2" type="ORF">CSUI_004731</name>
</gene>
<dbReference type="InterPro" id="IPR036865">
    <property type="entry name" value="CRAL-TRIO_dom_sf"/>
</dbReference>
<name>A0A2C6KZV9_9APIC</name>
<dbReference type="OrthoDB" id="332522at2759"/>
<evidence type="ECO:0000259" key="1">
    <source>
        <dbReference type="PROSITE" id="PS50191"/>
    </source>
</evidence>
<dbReference type="SUPFAM" id="SSF52087">
    <property type="entry name" value="CRAL/TRIO domain"/>
    <property type="match status" value="1"/>
</dbReference>
<dbReference type="CDD" id="cd00170">
    <property type="entry name" value="SEC14"/>
    <property type="match status" value="1"/>
</dbReference>
<dbReference type="RefSeq" id="XP_067923107.1">
    <property type="nucleotide sequence ID" value="XM_068064916.1"/>
</dbReference>
<dbReference type="SMART" id="SM00516">
    <property type="entry name" value="SEC14"/>
    <property type="match status" value="1"/>
</dbReference>
<dbReference type="GO" id="GO:0008526">
    <property type="term" value="F:phosphatidylinositol transfer activity"/>
    <property type="evidence" value="ECO:0007669"/>
    <property type="project" value="TreeGrafter"/>
</dbReference>
<dbReference type="EMBL" id="MIGC01002257">
    <property type="protein sequence ID" value="PHJ21425.1"/>
    <property type="molecule type" value="Genomic_DNA"/>
</dbReference>
<evidence type="ECO:0000313" key="2">
    <source>
        <dbReference type="EMBL" id="PHJ21425.1"/>
    </source>
</evidence>
<comment type="caution">
    <text evidence="2">The sequence shown here is derived from an EMBL/GenBank/DDBJ whole genome shotgun (WGS) entry which is preliminary data.</text>
</comment>
<dbReference type="Proteomes" id="UP000221165">
    <property type="component" value="Unassembled WGS sequence"/>
</dbReference>
<dbReference type="PANTHER" id="PTHR45824:SF29">
    <property type="entry name" value="GH16843P"/>
    <property type="match status" value="1"/>
</dbReference>
<dbReference type="Gene3D" id="3.40.525.10">
    <property type="entry name" value="CRAL-TRIO lipid binding domain"/>
    <property type="match status" value="1"/>
</dbReference>
<dbReference type="InterPro" id="IPR052578">
    <property type="entry name" value="PI_Transfer_CRAL-TRIO"/>
</dbReference>
<dbReference type="VEuPathDB" id="ToxoDB:CSUI_004731"/>
<dbReference type="GeneID" id="94428127"/>
<dbReference type="Pfam" id="PF00650">
    <property type="entry name" value="CRAL_TRIO"/>
    <property type="match status" value="1"/>
</dbReference>
<dbReference type="PANTHER" id="PTHR45824">
    <property type="entry name" value="GH16843P"/>
    <property type="match status" value="1"/>
</dbReference>